<dbReference type="KEGG" id="paby:Ga0080574_TMP1349"/>
<sequence length="44" mass="5101">MQNVFHGRPFRLSGPYRGGLSTQVKFGKFAKTENTSDRKMQIRK</sequence>
<dbReference type="Proteomes" id="UP000187059">
    <property type="component" value="Chromosome"/>
</dbReference>
<dbReference type="EMBL" id="CP015093">
    <property type="protein sequence ID" value="APZ51683.1"/>
    <property type="molecule type" value="Genomic_DNA"/>
</dbReference>
<protein>
    <submittedName>
        <fullName evidence="1">Uncharacterized protein</fullName>
    </submittedName>
</protein>
<proteinExistence type="predicted"/>
<dbReference type="AlphaFoldDB" id="A0A1P8UQL0"/>
<name>A0A1P8UQL0_9RHOB</name>
<evidence type="ECO:0000313" key="2">
    <source>
        <dbReference type="Proteomes" id="UP000187059"/>
    </source>
</evidence>
<dbReference type="STRING" id="1250539.Ga0080574_TMP1349"/>
<keyword evidence="2" id="KW-1185">Reference proteome</keyword>
<organism evidence="1 2">
    <name type="scientific">Salipiger abyssi</name>
    <dbReference type="NCBI Taxonomy" id="1250539"/>
    <lineage>
        <taxon>Bacteria</taxon>
        <taxon>Pseudomonadati</taxon>
        <taxon>Pseudomonadota</taxon>
        <taxon>Alphaproteobacteria</taxon>
        <taxon>Rhodobacterales</taxon>
        <taxon>Roseobacteraceae</taxon>
        <taxon>Salipiger</taxon>
    </lineage>
</organism>
<reference evidence="1 2" key="1">
    <citation type="submission" date="2016-04" db="EMBL/GenBank/DDBJ databases">
        <title>Deep-sea bacteria in the southern Pacific.</title>
        <authorList>
            <person name="Tang K."/>
        </authorList>
    </citation>
    <scope>NUCLEOTIDE SEQUENCE [LARGE SCALE GENOMIC DNA]</scope>
    <source>
        <strain evidence="1 2">JLT2014</strain>
    </source>
</reference>
<accession>A0A1P8UQL0</accession>
<gene>
    <name evidence="1" type="ORF">Ga0080574_TMP1349</name>
</gene>
<evidence type="ECO:0000313" key="1">
    <source>
        <dbReference type="EMBL" id="APZ51683.1"/>
    </source>
</evidence>